<comment type="caution">
    <text evidence="1">The sequence shown here is derived from an EMBL/GenBank/DDBJ whole genome shotgun (WGS) entry which is preliminary data.</text>
</comment>
<organism evidence="1">
    <name type="scientific">bioreactor metagenome</name>
    <dbReference type="NCBI Taxonomy" id="1076179"/>
    <lineage>
        <taxon>unclassified sequences</taxon>
        <taxon>metagenomes</taxon>
        <taxon>ecological metagenomes</taxon>
    </lineage>
</organism>
<protein>
    <submittedName>
        <fullName evidence="1">Uncharacterized protein</fullName>
    </submittedName>
</protein>
<name>A0A645IDQ1_9ZZZZ</name>
<dbReference type="AlphaFoldDB" id="A0A645IDQ1"/>
<gene>
    <name evidence="1" type="ORF">SDC9_196199</name>
</gene>
<evidence type="ECO:0000313" key="1">
    <source>
        <dbReference type="EMBL" id="MPN48589.1"/>
    </source>
</evidence>
<reference evidence="1" key="1">
    <citation type="submission" date="2019-08" db="EMBL/GenBank/DDBJ databases">
        <authorList>
            <person name="Kucharzyk K."/>
            <person name="Murdoch R.W."/>
            <person name="Higgins S."/>
            <person name="Loffler F."/>
        </authorList>
    </citation>
    <scope>NUCLEOTIDE SEQUENCE</scope>
</reference>
<sequence>MLSFLSAGIFIRPMGIISLYFSVKDIISQFSGYCSSPTTLSTIFEVISDSMVIMLSLRFSPKRTLRRSLYIISRWSFITWSYSSICLRIPKLLPSTFFWAFSIAFESMPCSIGSSSSSPRASITFIVFSEPKRRIRSSSMEI</sequence>
<accession>A0A645IDQ1</accession>
<proteinExistence type="predicted"/>
<dbReference type="EMBL" id="VSSQ01111064">
    <property type="protein sequence ID" value="MPN48589.1"/>
    <property type="molecule type" value="Genomic_DNA"/>
</dbReference>